<keyword evidence="2" id="KW-1185">Reference proteome</keyword>
<gene>
    <name evidence="1" type="ORF">J2X78_000447</name>
</gene>
<comment type="caution">
    <text evidence="1">The sequence shown here is derived from an EMBL/GenBank/DDBJ whole genome shotgun (WGS) entry which is preliminary data.</text>
</comment>
<proteinExistence type="predicted"/>
<evidence type="ECO:0000313" key="1">
    <source>
        <dbReference type="EMBL" id="MDR6781895.1"/>
    </source>
</evidence>
<dbReference type="EMBL" id="JAVDTF010000001">
    <property type="protein sequence ID" value="MDR6781895.1"/>
    <property type="molecule type" value="Genomic_DNA"/>
</dbReference>
<reference evidence="1" key="1">
    <citation type="submission" date="2023-07" db="EMBL/GenBank/DDBJ databases">
        <title>Sorghum-associated microbial communities from plants grown in Nebraska, USA.</title>
        <authorList>
            <person name="Schachtman D."/>
        </authorList>
    </citation>
    <scope>NUCLEOTIDE SEQUENCE</scope>
    <source>
        <strain evidence="1">2697</strain>
    </source>
</reference>
<name>A0ACC6KRT3_9SPHI</name>
<sequence>MIKLYSQIAEPIAEGVDGLKSALQTAVELEHATLPPYLYALYSIRPGTNQRLSKIILSIVLEEMLHLALACNLLNAIGGQPSLNHPEFIPSYPGPLPGVSGAIDVPLAPVSKKLIHDVFMEIEKPETPLSYPVKKLFELKLTKPRTIGLFYQAIKEQLVASSAQENIFVGKPSRQLGVGLPGLKKVTDLASAIAAIELIVEQGEGTSSTPLNALEKPAHYYMFAAAYYGRELVPQQGEPPFAYAGEEIPFDEDNIKPLMVNPKPASYLGTPAMDANQQFNRTYTSLLQTLHKTFNGSPMSIMGSVGIMQQLKAEAIALGEIQIGQNLFAGPTFTYTPA</sequence>
<accession>A0ACC6KRT3</accession>
<dbReference type="Proteomes" id="UP001246858">
    <property type="component" value="Unassembled WGS sequence"/>
</dbReference>
<evidence type="ECO:0000313" key="2">
    <source>
        <dbReference type="Proteomes" id="UP001246858"/>
    </source>
</evidence>
<organism evidence="1 2">
    <name type="scientific">Pedobacter africanus</name>
    <dbReference type="NCBI Taxonomy" id="151894"/>
    <lineage>
        <taxon>Bacteria</taxon>
        <taxon>Pseudomonadati</taxon>
        <taxon>Bacteroidota</taxon>
        <taxon>Sphingobacteriia</taxon>
        <taxon>Sphingobacteriales</taxon>
        <taxon>Sphingobacteriaceae</taxon>
        <taxon>Pedobacter</taxon>
    </lineage>
</organism>
<protein>
    <submittedName>
        <fullName evidence="1">Uncharacterized protein</fullName>
    </submittedName>
</protein>